<keyword evidence="2" id="KW-1185">Reference proteome</keyword>
<sequence length="62" mass="7040">MDSKKQKFLTALRASQGQLEEYDLGNRLGLTEGETRQAIKELEKEGKIEYQSFGLCNYVVAL</sequence>
<evidence type="ECO:0008006" key="3">
    <source>
        <dbReference type="Google" id="ProtNLM"/>
    </source>
</evidence>
<dbReference type="InterPro" id="IPR036388">
    <property type="entry name" value="WH-like_DNA-bd_sf"/>
</dbReference>
<proteinExistence type="predicted"/>
<comment type="caution">
    <text evidence="1">The sequence shown here is derived from an EMBL/GenBank/DDBJ whole genome shotgun (WGS) entry which is preliminary data.</text>
</comment>
<dbReference type="InterPro" id="IPR036390">
    <property type="entry name" value="WH_DNA-bd_sf"/>
</dbReference>
<evidence type="ECO:0000313" key="2">
    <source>
        <dbReference type="Proteomes" id="UP000194873"/>
    </source>
</evidence>
<dbReference type="RefSeq" id="WP_086597583.1">
    <property type="nucleotide sequence ID" value="NZ_MTSE01000080.1"/>
</dbReference>
<protein>
    <recommendedName>
        <fullName evidence="3">MarR family transcriptional regulator</fullName>
    </recommendedName>
</protein>
<dbReference type="OrthoDB" id="853797at2"/>
<dbReference type="AlphaFoldDB" id="A0A243W6F2"/>
<name>A0A243W6F2_9BACT</name>
<organism evidence="1 2">
    <name type="scientific">Hymenobacter crusticola</name>
    <dbReference type="NCBI Taxonomy" id="1770526"/>
    <lineage>
        <taxon>Bacteria</taxon>
        <taxon>Pseudomonadati</taxon>
        <taxon>Bacteroidota</taxon>
        <taxon>Cytophagia</taxon>
        <taxon>Cytophagales</taxon>
        <taxon>Hymenobacteraceae</taxon>
        <taxon>Hymenobacter</taxon>
    </lineage>
</organism>
<dbReference type="Proteomes" id="UP000194873">
    <property type="component" value="Unassembled WGS sequence"/>
</dbReference>
<dbReference type="SUPFAM" id="SSF46785">
    <property type="entry name" value="Winged helix' DNA-binding domain"/>
    <property type="match status" value="1"/>
</dbReference>
<reference evidence="1 2" key="1">
    <citation type="submission" date="2017-01" db="EMBL/GenBank/DDBJ databases">
        <title>A new Hymenobacter.</title>
        <authorList>
            <person name="Liang Y."/>
            <person name="Feng F."/>
        </authorList>
    </citation>
    <scope>NUCLEOTIDE SEQUENCE [LARGE SCALE GENOMIC DNA]</scope>
    <source>
        <strain evidence="1">MIMBbqt21</strain>
    </source>
</reference>
<evidence type="ECO:0000313" key="1">
    <source>
        <dbReference type="EMBL" id="OUJ67354.1"/>
    </source>
</evidence>
<gene>
    <name evidence="1" type="ORF">BXP70_28895</name>
</gene>
<accession>A0A243W6F2</accession>
<dbReference type="Gene3D" id="1.10.10.10">
    <property type="entry name" value="Winged helix-like DNA-binding domain superfamily/Winged helix DNA-binding domain"/>
    <property type="match status" value="1"/>
</dbReference>
<dbReference type="EMBL" id="MTSE01000080">
    <property type="protein sequence ID" value="OUJ67354.1"/>
    <property type="molecule type" value="Genomic_DNA"/>
</dbReference>